<dbReference type="EMBL" id="JAHUTJ010035075">
    <property type="protein sequence ID" value="MED6278309.1"/>
    <property type="molecule type" value="Genomic_DNA"/>
</dbReference>
<dbReference type="Proteomes" id="UP001352852">
    <property type="component" value="Unassembled WGS sequence"/>
</dbReference>
<comment type="caution">
    <text evidence="1">The sequence shown here is derived from an EMBL/GenBank/DDBJ whole genome shotgun (WGS) entry which is preliminary data.</text>
</comment>
<protein>
    <submittedName>
        <fullName evidence="1">Uncharacterized protein</fullName>
    </submittedName>
</protein>
<keyword evidence="2" id="KW-1185">Reference proteome</keyword>
<sequence length="101" mass="11627">MCLCDRPYFIFDSKVGLTSTHRLLKFLQTDKIAIELSDQLLMYVWESQGETFFVPLSSMVVVVCFMHWCVAQVRWNTEEEGPPLSCSSSTKIKHLAGRNSY</sequence>
<organism evidence="1 2">
    <name type="scientific">Characodon lateralis</name>
    <dbReference type="NCBI Taxonomy" id="208331"/>
    <lineage>
        <taxon>Eukaryota</taxon>
        <taxon>Metazoa</taxon>
        <taxon>Chordata</taxon>
        <taxon>Craniata</taxon>
        <taxon>Vertebrata</taxon>
        <taxon>Euteleostomi</taxon>
        <taxon>Actinopterygii</taxon>
        <taxon>Neopterygii</taxon>
        <taxon>Teleostei</taxon>
        <taxon>Neoteleostei</taxon>
        <taxon>Acanthomorphata</taxon>
        <taxon>Ovalentaria</taxon>
        <taxon>Atherinomorphae</taxon>
        <taxon>Cyprinodontiformes</taxon>
        <taxon>Goodeidae</taxon>
        <taxon>Characodon</taxon>
    </lineage>
</organism>
<evidence type="ECO:0000313" key="1">
    <source>
        <dbReference type="EMBL" id="MED6278309.1"/>
    </source>
</evidence>
<name>A0ABU7DVF5_9TELE</name>
<proteinExistence type="predicted"/>
<evidence type="ECO:0000313" key="2">
    <source>
        <dbReference type="Proteomes" id="UP001352852"/>
    </source>
</evidence>
<accession>A0ABU7DVF5</accession>
<reference evidence="1 2" key="1">
    <citation type="submission" date="2021-06" db="EMBL/GenBank/DDBJ databases">
        <authorList>
            <person name="Palmer J.M."/>
        </authorList>
    </citation>
    <scope>NUCLEOTIDE SEQUENCE [LARGE SCALE GENOMIC DNA]</scope>
    <source>
        <strain evidence="1 2">CL_MEX2019</strain>
        <tissue evidence="1">Muscle</tissue>
    </source>
</reference>
<gene>
    <name evidence="1" type="ORF">CHARACLAT_022451</name>
</gene>